<keyword evidence="2" id="KW-1185">Reference proteome</keyword>
<gene>
    <name evidence="1" type="ORF">bsdtb5_19240</name>
</gene>
<name>A0A7R7EKW0_9FIRM</name>
<evidence type="ECO:0000313" key="1">
    <source>
        <dbReference type="EMBL" id="BCN30629.1"/>
    </source>
</evidence>
<organism evidence="1 2">
    <name type="scientific">Anaeromicropila herbilytica</name>
    <dbReference type="NCBI Taxonomy" id="2785025"/>
    <lineage>
        <taxon>Bacteria</taxon>
        <taxon>Bacillati</taxon>
        <taxon>Bacillota</taxon>
        <taxon>Clostridia</taxon>
        <taxon>Lachnospirales</taxon>
        <taxon>Lachnospiraceae</taxon>
        <taxon>Anaeromicropila</taxon>
    </lineage>
</organism>
<dbReference type="AlphaFoldDB" id="A0A7R7EKW0"/>
<protein>
    <submittedName>
        <fullName evidence="1">Uncharacterized protein</fullName>
    </submittedName>
</protein>
<sequence length="83" mass="10455">MLRNQEIYLYGIYFLVCFCRNRKEKDERKLLHFICFMNKLYIRNVKYNQNKCANYLLECNIFNMIWIMAMPFDNKNYRKEDFI</sequence>
<proteinExistence type="predicted"/>
<dbReference type="KEGG" id="ahb:bsdtb5_19240"/>
<dbReference type="Proteomes" id="UP000595897">
    <property type="component" value="Chromosome"/>
</dbReference>
<dbReference type="EMBL" id="AP024169">
    <property type="protein sequence ID" value="BCN30629.1"/>
    <property type="molecule type" value="Genomic_DNA"/>
</dbReference>
<reference evidence="1 2" key="1">
    <citation type="submission" date="2020-11" db="EMBL/GenBank/DDBJ databases">
        <title>Draft genome sequencing of a Lachnospiraceae strain isolated from anoxic soil subjected to BSD treatment.</title>
        <authorList>
            <person name="Uek A."/>
            <person name="Tonouchi A."/>
        </authorList>
    </citation>
    <scope>NUCLEOTIDE SEQUENCE [LARGE SCALE GENOMIC DNA]</scope>
    <source>
        <strain evidence="1 2">TB5</strain>
    </source>
</reference>
<evidence type="ECO:0000313" key="2">
    <source>
        <dbReference type="Proteomes" id="UP000595897"/>
    </source>
</evidence>
<accession>A0A7R7EKW0</accession>